<dbReference type="AlphaFoldDB" id="A0A9D1UZW2"/>
<dbReference type="InterPro" id="IPR032284">
    <property type="entry name" value="RecQ_Zn-bd"/>
</dbReference>
<evidence type="ECO:0000256" key="8">
    <source>
        <dbReference type="ARBA" id="ARBA00023235"/>
    </source>
</evidence>
<evidence type="ECO:0000259" key="14">
    <source>
        <dbReference type="PROSITE" id="PS51194"/>
    </source>
</evidence>
<reference evidence="15" key="1">
    <citation type="journal article" date="2021" name="PeerJ">
        <title>Extensive microbial diversity within the chicken gut microbiome revealed by metagenomics and culture.</title>
        <authorList>
            <person name="Gilroy R."/>
            <person name="Ravi A."/>
            <person name="Getino M."/>
            <person name="Pursley I."/>
            <person name="Horton D.L."/>
            <person name="Alikhan N.F."/>
            <person name="Baker D."/>
            <person name="Gharbi K."/>
            <person name="Hall N."/>
            <person name="Watson M."/>
            <person name="Adriaenssens E.M."/>
            <person name="Foster-Nyarko E."/>
            <person name="Jarju S."/>
            <person name="Secka A."/>
            <person name="Antonio M."/>
            <person name="Oren A."/>
            <person name="Chaudhuri R.R."/>
            <person name="La Ragione R."/>
            <person name="Hildebrand F."/>
            <person name="Pallen M.J."/>
        </authorList>
    </citation>
    <scope>NUCLEOTIDE SEQUENCE</scope>
    <source>
        <strain evidence="15">23274</strain>
    </source>
</reference>
<dbReference type="GO" id="GO:0005524">
    <property type="term" value="F:ATP binding"/>
    <property type="evidence" value="ECO:0007669"/>
    <property type="project" value="UniProtKB-KW"/>
</dbReference>
<evidence type="ECO:0000259" key="13">
    <source>
        <dbReference type="PROSITE" id="PS51192"/>
    </source>
</evidence>
<dbReference type="InterPro" id="IPR014001">
    <property type="entry name" value="Helicase_ATP-bd"/>
</dbReference>
<dbReference type="PROSITE" id="PS51192">
    <property type="entry name" value="HELICASE_ATP_BIND_1"/>
    <property type="match status" value="1"/>
</dbReference>
<dbReference type="SMART" id="SM00487">
    <property type="entry name" value="DEXDc"/>
    <property type="match status" value="1"/>
</dbReference>
<dbReference type="PANTHER" id="PTHR13710">
    <property type="entry name" value="DNA HELICASE RECQ FAMILY MEMBER"/>
    <property type="match status" value="1"/>
</dbReference>
<comment type="caution">
    <text evidence="15">The sequence shown here is derived from an EMBL/GenBank/DDBJ whole genome shotgun (WGS) entry which is preliminary data.</text>
</comment>
<accession>A0A9D1UZW2</accession>
<feature type="domain" description="Helicase C-terminal" evidence="14">
    <location>
        <begin position="216"/>
        <end position="363"/>
    </location>
</feature>
<evidence type="ECO:0000256" key="6">
    <source>
        <dbReference type="ARBA" id="ARBA00022840"/>
    </source>
</evidence>
<keyword evidence="4" id="KW-0378">Hydrolase</keyword>
<dbReference type="InterPro" id="IPR001650">
    <property type="entry name" value="Helicase_C-like"/>
</dbReference>
<dbReference type="EMBL" id="DXFT01000105">
    <property type="protein sequence ID" value="HIX03575.1"/>
    <property type="molecule type" value="Genomic_DNA"/>
</dbReference>
<sequence length="634" mass="71895">MTIHEILKHYWGYDSFRPLQEDIILSAMSGRDTLALMPTGGGKSITYQVPGILMEGVCLVVTPLIALMKDQVEELEKRGVPAGAVYTGMNREDVMSTLNKAIAGKLKFLYLSPERLASAYFRERLKQMHVSLLAVDEAHCISQWGYDFRPSYLRIAEIRDFFPEVAVLALTATATPQVAEDIQRQLKFVEPHVLSKSFRRENLSYVVRKANDKLGEVLHILSTLQTGGAIVYVRKRATAEDLAGFLNANGIGADYYHAGLPPFRRAAKQEAWKKGECPVIVATNAFGMGIDKADVRMVLHFDIPDSPEAYFQEAGRAGRDGKRAYAVLLYNEASLTACKKRVEKRFPDMKYVRGIYRCLAEFFHVGEGEGAGFAFEFDPDSFVKTYQLDYVSALAAIDTLQVAGYLECTTDVHARSQVRFLVLRDQLYNIDLNSPLQEKLVEFVLRTCPGVFVQNAYIEEEVIGDSIGTDRETVYHLLLELAKRRIIKYIPGNDRPYIVYHQPRVPESYLHVDRAAYRDRRLSYMEKVDKMVGYVEAQECRQLYLMRYFGQEEKVPCGICDFCLSRKKLVAKPDKKLVMQKILSCLQESELGVRPLLEKLGVDRNTAVVCIRHLLEEGRIHYKTSEVLAIKSKG</sequence>
<dbReference type="Gene3D" id="3.40.50.300">
    <property type="entry name" value="P-loop containing nucleotide triphosphate hydrolases"/>
    <property type="match status" value="2"/>
</dbReference>
<evidence type="ECO:0000256" key="10">
    <source>
        <dbReference type="ARBA" id="ARBA00034808"/>
    </source>
</evidence>
<evidence type="ECO:0000256" key="12">
    <source>
        <dbReference type="ARBA" id="ARBA00044550"/>
    </source>
</evidence>
<evidence type="ECO:0000256" key="11">
    <source>
        <dbReference type="ARBA" id="ARBA00044535"/>
    </source>
</evidence>
<organism evidence="15 16">
    <name type="scientific">Candidatus Odoribacter faecigallinarum</name>
    <dbReference type="NCBI Taxonomy" id="2838706"/>
    <lineage>
        <taxon>Bacteria</taxon>
        <taxon>Pseudomonadati</taxon>
        <taxon>Bacteroidota</taxon>
        <taxon>Bacteroidia</taxon>
        <taxon>Bacteroidales</taxon>
        <taxon>Odoribacteraceae</taxon>
        <taxon>Odoribacter</taxon>
    </lineage>
</organism>
<comment type="catalytic activity">
    <reaction evidence="9">
        <text>Couples ATP hydrolysis with the unwinding of duplex DNA by translocating in the 3'-5' direction.</text>
        <dbReference type="EC" id="5.6.2.4"/>
    </reaction>
</comment>
<name>A0A9D1UZW2_9BACT</name>
<dbReference type="EC" id="5.6.2.4" evidence="10"/>
<evidence type="ECO:0000256" key="2">
    <source>
        <dbReference type="ARBA" id="ARBA00022723"/>
    </source>
</evidence>
<dbReference type="InterPro" id="IPR027417">
    <property type="entry name" value="P-loop_NTPase"/>
</dbReference>
<proteinExistence type="inferred from homology"/>
<dbReference type="CDD" id="cd17920">
    <property type="entry name" value="DEXHc_RecQ"/>
    <property type="match status" value="1"/>
</dbReference>
<evidence type="ECO:0000256" key="5">
    <source>
        <dbReference type="ARBA" id="ARBA00022806"/>
    </source>
</evidence>
<dbReference type="Pfam" id="PF16124">
    <property type="entry name" value="RecQ_Zn_bind"/>
    <property type="match status" value="1"/>
</dbReference>
<dbReference type="GO" id="GO:0043138">
    <property type="term" value="F:3'-5' DNA helicase activity"/>
    <property type="evidence" value="ECO:0007669"/>
    <property type="project" value="UniProtKB-EC"/>
</dbReference>
<dbReference type="GO" id="GO:0009378">
    <property type="term" value="F:four-way junction helicase activity"/>
    <property type="evidence" value="ECO:0007669"/>
    <property type="project" value="TreeGrafter"/>
</dbReference>
<keyword evidence="8" id="KW-0413">Isomerase</keyword>
<dbReference type="GO" id="GO:0006310">
    <property type="term" value="P:DNA recombination"/>
    <property type="evidence" value="ECO:0007669"/>
    <property type="project" value="InterPro"/>
</dbReference>
<dbReference type="Proteomes" id="UP000824202">
    <property type="component" value="Unassembled WGS sequence"/>
</dbReference>
<keyword evidence="2" id="KW-0479">Metal-binding</keyword>
<dbReference type="GO" id="GO:0006281">
    <property type="term" value="P:DNA repair"/>
    <property type="evidence" value="ECO:0007669"/>
    <property type="project" value="TreeGrafter"/>
</dbReference>
<dbReference type="GO" id="GO:0016787">
    <property type="term" value="F:hydrolase activity"/>
    <property type="evidence" value="ECO:0007669"/>
    <property type="project" value="UniProtKB-KW"/>
</dbReference>
<evidence type="ECO:0000256" key="4">
    <source>
        <dbReference type="ARBA" id="ARBA00022801"/>
    </source>
</evidence>
<evidence type="ECO:0000256" key="3">
    <source>
        <dbReference type="ARBA" id="ARBA00022741"/>
    </source>
</evidence>
<evidence type="ECO:0000256" key="9">
    <source>
        <dbReference type="ARBA" id="ARBA00034617"/>
    </source>
</evidence>
<dbReference type="GO" id="GO:0046872">
    <property type="term" value="F:metal ion binding"/>
    <property type="evidence" value="ECO:0007669"/>
    <property type="project" value="UniProtKB-KW"/>
</dbReference>
<dbReference type="GO" id="GO:0003677">
    <property type="term" value="F:DNA binding"/>
    <property type="evidence" value="ECO:0007669"/>
    <property type="project" value="UniProtKB-KW"/>
</dbReference>
<dbReference type="GO" id="GO:0005737">
    <property type="term" value="C:cytoplasm"/>
    <property type="evidence" value="ECO:0007669"/>
    <property type="project" value="TreeGrafter"/>
</dbReference>
<dbReference type="SMART" id="SM00490">
    <property type="entry name" value="HELICc"/>
    <property type="match status" value="1"/>
</dbReference>
<evidence type="ECO:0000256" key="7">
    <source>
        <dbReference type="ARBA" id="ARBA00023125"/>
    </source>
</evidence>
<keyword evidence="3" id="KW-0547">Nucleotide-binding</keyword>
<dbReference type="GO" id="GO:0030894">
    <property type="term" value="C:replisome"/>
    <property type="evidence" value="ECO:0007669"/>
    <property type="project" value="TreeGrafter"/>
</dbReference>
<dbReference type="PROSITE" id="PS51194">
    <property type="entry name" value="HELICASE_CTER"/>
    <property type="match status" value="1"/>
</dbReference>
<dbReference type="Pfam" id="PF00271">
    <property type="entry name" value="Helicase_C"/>
    <property type="match status" value="1"/>
</dbReference>
<dbReference type="GO" id="GO:0043590">
    <property type="term" value="C:bacterial nucleoid"/>
    <property type="evidence" value="ECO:0007669"/>
    <property type="project" value="TreeGrafter"/>
</dbReference>
<protein>
    <recommendedName>
        <fullName evidence="11">ATP-dependent DNA helicase RecQ</fullName>
        <ecNumber evidence="10">5.6.2.4</ecNumber>
    </recommendedName>
    <alternativeName>
        <fullName evidence="12">DNA 3'-5' helicase RecQ</fullName>
    </alternativeName>
</protein>
<keyword evidence="5 15" id="KW-0347">Helicase</keyword>
<gene>
    <name evidence="15" type="ORF">H9863_05610</name>
</gene>
<evidence type="ECO:0000256" key="1">
    <source>
        <dbReference type="ARBA" id="ARBA00005446"/>
    </source>
</evidence>
<dbReference type="FunFam" id="3.40.50.300:FF:001389">
    <property type="entry name" value="ATP-dependent DNA helicase RecQ"/>
    <property type="match status" value="1"/>
</dbReference>
<dbReference type="NCBIfam" id="TIGR00614">
    <property type="entry name" value="recQ_fam"/>
    <property type="match status" value="1"/>
</dbReference>
<dbReference type="Pfam" id="PF00270">
    <property type="entry name" value="DEAD"/>
    <property type="match status" value="1"/>
</dbReference>
<reference evidence="15" key="2">
    <citation type="submission" date="2021-04" db="EMBL/GenBank/DDBJ databases">
        <authorList>
            <person name="Gilroy R."/>
        </authorList>
    </citation>
    <scope>NUCLEOTIDE SEQUENCE</scope>
    <source>
        <strain evidence="15">23274</strain>
    </source>
</reference>
<comment type="similarity">
    <text evidence="1">Belongs to the helicase family. RecQ subfamily.</text>
</comment>
<evidence type="ECO:0000313" key="15">
    <source>
        <dbReference type="EMBL" id="HIX03575.1"/>
    </source>
</evidence>
<evidence type="ECO:0000313" key="16">
    <source>
        <dbReference type="Proteomes" id="UP000824202"/>
    </source>
</evidence>
<keyword evidence="6" id="KW-0067">ATP-binding</keyword>
<dbReference type="PANTHER" id="PTHR13710:SF105">
    <property type="entry name" value="ATP-DEPENDENT DNA HELICASE Q1"/>
    <property type="match status" value="1"/>
</dbReference>
<dbReference type="InterPro" id="IPR011545">
    <property type="entry name" value="DEAD/DEAH_box_helicase_dom"/>
</dbReference>
<keyword evidence="7" id="KW-0238">DNA-binding</keyword>
<dbReference type="InterPro" id="IPR004589">
    <property type="entry name" value="DNA_helicase_ATP-dep_RecQ"/>
</dbReference>
<dbReference type="Gene3D" id="1.10.10.10">
    <property type="entry name" value="Winged helix-like DNA-binding domain superfamily/Winged helix DNA-binding domain"/>
    <property type="match status" value="1"/>
</dbReference>
<feature type="domain" description="Helicase ATP-binding" evidence="13">
    <location>
        <begin position="24"/>
        <end position="192"/>
    </location>
</feature>
<dbReference type="InterPro" id="IPR036388">
    <property type="entry name" value="WH-like_DNA-bd_sf"/>
</dbReference>
<dbReference type="SUPFAM" id="SSF52540">
    <property type="entry name" value="P-loop containing nucleoside triphosphate hydrolases"/>
    <property type="match status" value="1"/>
</dbReference>